<dbReference type="RefSeq" id="WP_075135585.1">
    <property type="nucleotide sequence ID" value="NZ_MSIF01000014.1"/>
</dbReference>
<dbReference type="EMBL" id="MSIF01000014">
    <property type="protein sequence ID" value="OLF07745.1"/>
    <property type="molecule type" value="Genomic_DNA"/>
</dbReference>
<evidence type="ECO:0000313" key="2">
    <source>
        <dbReference type="Proteomes" id="UP000185696"/>
    </source>
</evidence>
<dbReference type="GO" id="GO:0006260">
    <property type="term" value="P:DNA replication"/>
    <property type="evidence" value="ECO:0007669"/>
    <property type="project" value="InterPro"/>
</dbReference>
<dbReference type="InterPro" id="IPR036977">
    <property type="entry name" value="DNA_primase_Znf_CHC2"/>
</dbReference>
<dbReference type="InterPro" id="IPR027417">
    <property type="entry name" value="P-loop_NTPase"/>
</dbReference>
<dbReference type="SUPFAM" id="SSF52540">
    <property type="entry name" value="P-loop containing nucleoside triphosphate hydrolases"/>
    <property type="match status" value="1"/>
</dbReference>
<dbReference type="AlphaFoldDB" id="A0A7Z0WI60"/>
<comment type="caution">
    <text evidence="1">The sequence shown here is derived from an EMBL/GenBank/DDBJ whole genome shotgun (WGS) entry which is preliminary data.</text>
</comment>
<evidence type="ECO:0000313" key="1">
    <source>
        <dbReference type="EMBL" id="OLF07745.1"/>
    </source>
</evidence>
<dbReference type="SUPFAM" id="SSF57783">
    <property type="entry name" value="Zinc beta-ribbon"/>
    <property type="match status" value="1"/>
</dbReference>
<dbReference type="OrthoDB" id="3171622at2"/>
<name>A0A7Z0WI60_9PSEU</name>
<keyword evidence="2" id="KW-1185">Reference proteome</keyword>
<evidence type="ECO:0008006" key="3">
    <source>
        <dbReference type="Google" id="ProtNLM"/>
    </source>
</evidence>
<dbReference type="Pfam" id="PF13481">
    <property type="entry name" value="AAA_25"/>
    <property type="match status" value="1"/>
</dbReference>
<dbReference type="Gene3D" id="3.40.50.300">
    <property type="entry name" value="P-loop containing nucleotide triphosphate hydrolases"/>
    <property type="match status" value="1"/>
</dbReference>
<dbReference type="Gene3D" id="3.90.580.10">
    <property type="entry name" value="Zinc finger, CHC2-type domain"/>
    <property type="match status" value="1"/>
</dbReference>
<proteinExistence type="predicted"/>
<organism evidence="1 2">
    <name type="scientific">Actinophytocola xinjiangensis</name>
    <dbReference type="NCBI Taxonomy" id="485602"/>
    <lineage>
        <taxon>Bacteria</taxon>
        <taxon>Bacillati</taxon>
        <taxon>Actinomycetota</taxon>
        <taxon>Actinomycetes</taxon>
        <taxon>Pseudonocardiales</taxon>
        <taxon>Pseudonocardiaceae</taxon>
    </lineage>
</organism>
<accession>A0A7Z0WI60</accession>
<dbReference type="Gene3D" id="3.40.1360.10">
    <property type="match status" value="1"/>
</dbReference>
<dbReference type="GO" id="GO:0008270">
    <property type="term" value="F:zinc ion binding"/>
    <property type="evidence" value="ECO:0007669"/>
    <property type="project" value="InterPro"/>
</dbReference>
<sequence>MPKVQSDLFEQISAYVNAKGSGNQRNGQCPAHDDNTPSLSLTLKGDGSVLFKCQSGCTQEEVLSALREAGLEVPRPGGRRESERSTTAARDTELGRITEVYAYTNEHGEVLFTKARYEPKTFRCGVGDTPKKFKVASIPKHVTPVPYRLPQLLAAIKDGRRVWVVGGEKDVHALEAVGEAATCNHDGEQNWNLHDFTRWFEGATDVRVVKDNDKGGEQYAYDVQASLTEVVGHAGGAVTVWRANLPQKGADVADHLQTGYTLDQLVSVPTVADLAFDDEVRREVHKDRVRREAKRRTALAALSPSARPVSLDDLEQLPTADYLIKVMVPKNTIGEVFGASGSYKSFVMLDAALHVATGRPRWHGHRVRQGRVLYVASEGGLGIHKRIRAWSQHHDLTIPNKNLMVLPYPFQIVAVDALLDRLTEAEFEPDWVIFDTRATSTVGMDENSPTEMGLVTDAMRRLAVELGAAVTTVHHTGWSESDRSRGASSVPAAMDTVWRIEGEKNGRKHARIRCTKVKEDQAPPEFKVELRSVTLPETDEDGDSVTSLVVVDGEVLTRDEKSGVSALEELGPDAVALVARLDAAGIDPRAGLPTIHAWMKGNGVKMSKTFLGQVVAVRKARS</sequence>
<dbReference type="GO" id="GO:0003677">
    <property type="term" value="F:DNA binding"/>
    <property type="evidence" value="ECO:0007669"/>
    <property type="project" value="InterPro"/>
</dbReference>
<gene>
    <name evidence="1" type="ORF">BLA60_25790</name>
</gene>
<protein>
    <recommendedName>
        <fullName evidence="3">AAA domain-containing protein</fullName>
    </recommendedName>
</protein>
<dbReference type="Proteomes" id="UP000185696">
    <property type="component" value="Unassembled WGS sequence"/>
</dbReference>
<reference evidence="1 2" key="1">
    <citation type="submission" date="2016-12" db="EMBL/GenBank/DDBJ databases">
        <title>The draft genome sequence of Actinophytocola xinjiangensis.</title>
        <authorList>
            <person name="Wang W."/>
            <person name="Yuan L."/>
        </authorList>
    </citation>
    <scope>NUCLEOTIDE SEQUENCE [LARGE SCALE GENOMIC DNA]</scope>
    <source>
        <strain evidence="1 2">CGMCC 4.4663</strain>
    </source>
</reference>